<keyword evidence="1" id="KW-0812">Transmembrane</keyword>
<dbReference type="HOGENOM" id="CLU_1706272_0_0_1"/>
<dbReference type="AlphaFoldDB" id="V4A7C6"/>
<feature type="transmembrane region" description="Helical" evidence="1">
    <location>
        <begin position="94"/>
        <end position="118"/>
    </location>
</feature>
<evidence type="ECO:0000256" key="1">
    <source>
        <dbReference type="SAM" id="Phobius"/>
    </source>
</evidence>
<evidence type="ECO:0000313" key="2">
    <source>
        <dbReference type="EMBL" id="ESO90905.1"/>
    </source>
</evidence>
<dbReference type="GeneID" id="20239553"/>
<dbReference type="KEGG" id="lgi:LOTGIDRAFT_163793"/>
<keyword evidence="1" id="KW-1133">Transmembrane helix</keyword>
<dbReference type="RefSeq" id="XP_009058555.1">
    <property type="nucleotide sequence ID" value="XM_009060307.1"/>
</dbReference>
<gene>
    <name evidence="2" type="ORF">LOTGIDRAFT_163793</name>
</gene>
<sequence length="154" mass="17015">MSNKEQLFVITSPLSLDCEYELDRNQEYELGLKYHVPYNGPVFHRPLPPTNCRPPTNPSSYIPPHRRPTYNTAYQSRASAFNFSISKLCLRSPAFLASAAFLSLTAFTAAALFSLAAFTATAVPPVFAPAAVRPANIKGRKGKNSPSRQFFVCL</sequence>
<dbReference type="CTD" id="20239553"/>
<accession>V4A7C6</accession>
<proteinExistence type="predicted"/>
<dbReference type="OrthoDB" id="6782277at2759"/>
<name>V4A7C6_LOTGI</name>
<protein>
    <submittedName>
        <fullName evidence="2">Uncharacterized protein</fullName>
    </submittedName>
</protein>
<dbReference type="EMBL" id="KB202325">
    <property type="protein sequence ID" value="ESO90905.1"/>
    <property type="molecule type" value="Genomic_DNA"/>
</dbReference>
<dbReference type="Proteomes" id="UP000030746">
    <property type="component" value="Unassembled WGS sequence"/>
</dbReference>
<organism evidence="2 3">
    <name type="scientific">Lottia gigantea</name>
    <name type="common">Giant owl limpet</name>
    <dbReference type="NCBI Taxonomy" id="225164"/>
    <lineage>
        <taxon>Eukaryota</taxon>
        <taxon>Metazoa</taxon>
        <taxon>Spiralia</taxon>
        <taxon>Lophotrochozoa</taxon>
        <taxon>Mollusca</taxon>
        <taxon>Gastropoda</taxon>
        <taxon>Patellogastropoda</taxon>
        <taxon>Lottioidea</taxon>
        <taxon>Lottiidae</taxon>
        <taxon>Lottia</taxon>
    </lineage>
</organism>
<keyword evidence="3" id="KW-1185">Reference proteome</keyword>
<reference evidence="2 3" key="1">
    <citation type="journal article" date="2013" name="Nature">
        <title>Insights into bilaterian evolution from three spiralian genomes.</title>
        <authorList>
            <person name="Simakov O."/>
            <person name="Marletaz F."/>
            <person name="Cho S.J."/>
            <person name="Edsinger-Gonzales E."/>
            <person name="Havlak P."/>
            <person name="Hellsten U."/>
            <person name="Kuo D.H."/>
            <person name="Larsson T."/>
            <person name="Lv J."/>
            <person name="Arendt D."/>
            <person name="Savage R."/>
            <person name="Osoegawa K."/>
            <person name="de Jong P."/>
            <person name="Grimwood J."/>
            <person name="Chapman J.A."/>
            <person name="Shapiro H."/>
            <person name="Aerts A."/>
            <person name="Otillar R.P."/>
            <person name="Terry A.Y."/>
            <person name="Boore J.L."/>
            <person name="Grigoriev I.V."/>
            <person name="Lindberg D.R."/>
            <person name="Seaver E.C."/>
            <person name="Weisblat D.A."/>
            <person name="Putnam N.H."/>
            <person name="Rokhsar D.S."/>
        </authorList>
    </citation>
    <scope>NUCLEOTIDE SEQUENCE [LARGE SCALE GENOMIC DNA]</scope>
</reference>
<evidence type="ECO:0000313" key="3">
    <source>
        <dbReference type="Proteomes" id="UP000030746"/>
    </source>
</evidence>
<keyword evidence="1" id="KW-0472">Membrane</keyword>